<comment type="caution">
    <text evidence="1">The sequence shown here is derived from an EMBL/GenBank/DDBJ whole genome shotgun (WGS) entry which is preliminary data.</text>
</comment>
<gene>
    <name evidence="1" type="ORF">NW766_008594</name>
</gene>
<organism evidence="1 2">
    <name type="scientific">Fusarium irregulare</name>
    <dbReference type="NCBI Taxonomy" id="2494466"/>
    <lineage>
        <taxon>Eukaryota</taxon>
        <taxon>Fungi</taxon>
        <taxon>Dikarya</taxon>
        <taxon>Ascomycota</taxon>
        <taxon>Pezizomycotina</taxon>
        <taxon>Sordariomycetes</taxon>
        <taxon>Hypocreomycetidae</taxon>
        <taxon>Hypocreales</taxon>
        <taxon>Nectriaceae</taxon>
        <taxon>Fusarium</taxon>
        <taxon>Fusarium incarnatum-equiseti species complex</taxon>
    </lineage>
</organism>
<dbReference type="AlphaFoldDB" id="A0A9W8PKX0"/>
<name>A0A9W8PKX0_9HYPO</name>
<evidence type="ECO:0000313" key="1">
    <source>
        <dbReference type="EMBL" id="KAJ4009477.1"/>
    </source>
</evidence>
<reference evidence="1" key="1">
    <citation type="submission" date="2022-10" db="EMBL/GenBank/DDBJ databases">
        <title>Fusarium specimens isolated from Avocado Roots.</title>
        <authorList>
            <person name="Stajich J."/>
            <person name="Roper C."/>
            <person name="Heimlech-Rivalta G."/>
        </authorList>
    </citation>
    <scope>NUCLEOTIDE SEQUENCE</scope>
    <source>
        <strain evidence="1">CF00143</strain>
    </source>
</reference>
<sequence length="310" mass="35546">MAEPTHEEATVLRKDYLKTAFETLEEGIKKNLEDLRDKFDQKTKRAIDDLISKKPDGLPEDTLSGVEIFLKAIRHNDYHRLTIQEKGSLQRWALAKRLDNSTVEGLAHIKVKHQNQEDTEDRATDESPMTLEDMLLVCGEQKRVTDLKRKVFKFLGKEISVNSLWAGMVDTFDKLKLLGDTAASSNQTAGLVWGIFKVLLQFAVLGEKRAEAAFSGMQTTVNVMQRAATYEKHIYGPAGRQTLGQLAIEPFETCLISTYQRVFKFLVLGSKCFTKNKASLCWYVFWSDKDILEFEQDIFKYEQILFQMQQ</sequence>
<dbReference type="OrthoDB" id="7464126at2759"/>
<dbReference type="EMBL" id="JAPDHF010000013">
    <property type="protein sequence ID" value="KAJ4009477.1"/>
    <property type="molecule type" value="Genomic_DNA"/>
</dbReference>
<dbReference type="Proteomes" id="UP001152130">
    <property type="component" value="Unassembled WGS sequence"/>
</dbReference>
<protein>
    <submittedName>
        <fullName evidence="1">Uncharacterized protein</fullName>
    </submittedName>
</protein>
<accession>A0A9W8PKX0</accession>
<proteinExistence type="predicted"/>
<evidence type="ECO:0000313" key="2">
    <source>
        <dbReference type="Proteomes" id="UP001152130"/>
    </source>
</evidence>
<keyword evidence="2" id="KW-1185">Reference proteome</keyword>